<evidence type="ECO:0000313" key="11">
    <source>
        <dbReference type="EMBL" id="GFS81802.1"/>
    </source>
</evidence>
<evidence type="ECO:0000259" key="10">
    <source>
        <dbReference type="PROSITE" id="PS50157"/>
    </source>
</evidence>
<dbReference type="GO" id="GO:0000978">
    <property type="term" value="F:RNA polymerase II cis-regulatory region sequence-specific DNA binding"/>
    <property type="evidence" value="ECO:0007669"/>
    <property type="project" value="TreeGrafter"/>
</dbReference>
<dbReference type="OrthoDB" id="6429583at2759"/>
<keyword evidence="3" id="KW-0677">Repeat</keyword>
<gene>
    <name evidence="11" type="ORF">NPIL_199991</name>
</gene>
<comment type="caution">
    <text evidence="11">The sequence shown here is derived from an EMBL/GenBank/DDBJ whole genome shotgun (WGS) entry which is preliminary data.</text>
</comment>
<dbReference type="Proteomes" id="UP000887013">
    <property type="component" value="Unassembled WGS sequence"/>
</dbReference>
<dbReference type="PANTHER" id="PTHR45993:SF6">
    <property type="entry name" value="C2H2-TYPE DOMAIN-CONTAINING PROTEIN"/>
    <property type="match status" value="1"/>
</dbReference>
<keyword evidence="6" id="KW-0805">Transcription regulation</keyword>
<accession>A0A8X6T7H7</accession>
<keyword evidence="8" id="KW-0539">Nucleus</keyword>
<dbReference type="PROSITE" id="PS50157">
    <property type="entry name" value="ZINC_FINGER_C2H2_2"/>
    <property type="match status" value="2"/>
</dbReference>
<sequence length="100" mass="11839">MKFLVYVITKTLFNLEDRGVTSGTGQNYSTKLIKQNNSNLKMYYCCYCSYATYVRSNVIHHLRIHTGERPFVCKICQKNFVQKHHLQRHMLLHLNQNSKV</sequence>
<dbReference type="InterPro" id="IPR013087">
    <property type="entry name" value="Znf_C2H2_type"/>
</dbReference>
<evidence type="ECO:0000256" key="2">
    <source>
        <dbReference type="ARBA" id="ARBA00022723"/>
    </source>
</evidence>
<dbReference type="PANTHER" id="PTHR45993">
    <property type="entry name" value="B-CELL LYMPHOMA/LEUKEMIA 11"/>
    <property type="match status" value="1"/>
</dbReference>
<dbReference type="GO" id="GO:0005634">
    <property type="term" value="C:nucleus"/>
    <property type="evidence" value="ECO:0007669"/>
    <property type="project" value="UniProtKB-SubCell"/>
</dbReference>
<comment type="subcellular location">
    <subcellularLocation>
        <location evidence="1">Nucleus</location>
    </subcellularLocation>
</comment>
<feature type="domain" description="C2H2-type" evidence="10">
    <location>
        <begin position="71"/>
        <end position="98"/>
    </location>
</feature>
<evidence type="ECO:0000256" key="4">
    <source>
        <dbReference type="ARBA" id="ARBA00022771"/>
    </source>
</evidence>
<dbReference type="Pfam" id="PF00096">
    <property type="entry name" value="zf-C2H2"/>
    <property type="match status" value="1"/>
</dbReference>
<keyword evidence="5" id="KW-0862">Zinc</keyword>
<evidence type="ECO:0000256" key="1">
    <source>
        <dbReference type="ARBA" id="ARBA00004123"/>
    </source>
</evidence>
<dbReference type="GO" id="GO:0008270">
    <property type="term" value="F:zinc ion binding"/>
    <property type="evidence" value="ECO:0007669"/>
    <property type="project" value="UniProtKB-KW"/>
</dbReference>
<reference evidence="11" key="1">
    <citation type="submission" date="2020-08" db="EMBL/GenBank/DDBJ databases">
        <title>Multicomponent nature underlies the extraordinary mechanical properties of spider dragline silk.</title>
        <authorList>
            <person name="Kono N."/>
            <person name="Nakamura H."/>
            <person name="Mori M."/>
            <person name="Yoshida Y."/>
            <person name="Ohtoshi R."/>
            <person name="Malay A.D."/>
            <person name="Moran D.A.P."/>
            <person name="Tomita M."/>
            <person name="Numata K."/>
            <person name="Arakawa K."/>
        </authorList>
    </citation>
    <scope>NUCLEOTIDE SEQUENCE</scope>
</reference>
<keyword evidence="12" id="KW-1185">Reference proteome</keyword>
<organism evidence="11 12">
    <name type="scientific">Nephila pilipes</name>
    <name type="common">Giant wood spider</name>
    <name type="synonym">Nephila maculata</name>
    <dbReference type="NCBI Taxonomy" id="299642"/>
    <lineage>
        <taxon>Eukaryota</taxon>
        <taxon>Metazoa</taxon>
        <taxon>Ecdysozoa</taxon>
        <taxon>Arthropoda</taxon>
        <taxon>Chelicerata</taxon>
        <taxon>Arachnida</taxon>
        <taxon>Araneae</taxon>
        <taxon>Araneomorphae</taxon>
        <taxon>Entelegynae</taxon>
        <taxon>Araneoidea</taxon>
        <taxon>Nephilidae</taxon>
        <taxon>Nephila</taxon>
    </lineage>
</organism>
<dbReference type="InterPro" id="IPR051497">
    <property type="entry name" value="Dev/Hematopoietic_TF"/>
</dbReference>
<dbReference type="AlphaFoldDB" id="A0A8X6T7H7"/>
<evidence type="ECO:0000256" key="8">
    <source>
        <dbReference type="ARBA" id="ARBA00023242"/>
    </source>
</evidence>
<dbReference type="PROSITE" id="PS00028">
    <property type="entry name" value="ZINC_FINGER_C2H2_1"/>
    <property type="match status" value="1"/>
</dbReference>
<dbReference type="GO" id="GO:0006357">
    <property type="term" value="P:regulation of transcription by RNA polymerase II"/>
    <property type="evidence" value="ECO:0007669"/>
    <property type="project" value="TreeGrafter"/>
</dbReference>
<dbReference type="Gene3D" id="3.30.160.60">
    <property type="entry name" value="Classic Zinc Finger"/>
    <property type="match status" value="2"/>
</dbReference>
<evidence type="ECO:0000256" key="5">
    <source>
        <dbReference type="ARBA" id="ARBA00022833"/>
    </source>
</evidence>
<feature type="domain" description="C2H2-type" evidence="10">
    <location>
        <begin position="43"/>
        <end position="70"/>
    </location>
</feature>
<evidence type="ECO:0000256" key="6">
    <source>
        <dbReference type="ARBA" id="ARBA00023015"/>
    </source>
</evidence>
<dbReference type="FunFam" id="3.30.160.60:FF:001289">
    <property type="entry name" value="Zinc finger protein 574"/>
    <property type="match status" value="1"/>
</dbReference>
<keyword evidence="4 9" id="KW-0863">Zinc-finger</keyword>
<dbReference type="SMART" id="SM00355">
    <property type="entry name" value="ZnF_C2H2"/>
    <property type="match status" value="2"/>
</dbReference>
<protein>
    <recommendedName>
        <fullName evidence="10">C2H2-type domain-containing protein</fullName>
    </recommendedName>
</protein>
<proteinExistence type="predicted"/>
<evidence type="ECO:0000313" key="12">
    <source>
        <dbReference type="Proteomes" id="UP000887013"/>
    </source>
</evidence>
<name>A0A8X6T7H7_NEPPI</name>
<evidence type="ECO:0000256" key="9">
    <source>
        <dbReference type="PROSITE-ProRule" id="PRU00042"/>
    </source>
</evidence>
<evidence type="ECO:0000256" key="3">
    <source>
        <dbReference type="ARBA" id="ARBA00022737"/>
    </source>
</evidence>
<dbReference type="SUPFAM" id="SSF57667">
    <property type="entry name" value="beta-beta-alpha zinc fingers"/>
    <property type="match status" value="1"/>
</dbReference>
<evidence type="ECO:0000256" key="7">
    <source>
        <dbReference type="ARBA" id="ARBA00023163"/>
    </source>
</evidence>
<dbReference type="InterPro" id="IPR036236">
    <property type="entry name" value="Znf_C2H2_sf"/>
</dbReference>
<dbReference type="GO" id="GO:0003700">
    <property type="term" value="F:DNA-binding transcription factor activity"/>
    <property type="evidence" value="ECO:0007669"/>
    <property type="project" value="TreeGrafter"/>
</dbReference>
<keyword evidence="7" id="KW-0804">Transcription</keyword>
<keyword evidence="2" id="KW-0479">Metal-binding</keyword>
<dbReference type="EMBL" id="BMAW01097829">
    <property type="protein sequence ID" value="GFS81802.1"/>
    <property type="molecule type" value="Genomic_DNA"/>
</dbReference>